<organism evidence="1 2">
    <name type="scientific">Niabella pedocola</name>
    <dbReference type="NCBI Taxonomy" id="1752077"/>
    <lineage>
        <taxon>Bacteria</taxon>
        <taxon>Pseudomonadati</taxon>
        <taxon>Bacteroidota</taxon>
        <taxon>Chitinophagia</taxon>
        <taxon>Chitinophagales</taxon>
        <taxon>Chitinophagaceae</taxon>
        <taxon>Niabella</taxon>
    </lineage>
</organism>
<evidence type="ECO:0000313" key="1">
    <source>
        <dbReference type="EMBL" id="MCD2422855.1"/>
    </source>
</evidence>
<dbReference type="Proteomes" id="UP001199816">
    <property type="component" value="Unassembled WGS sequence"/>
</dbReference>
<protein>
    <recommendedName>
        <fullName evidence="3">Phosphoribosylpyrophosphate synthetase</fullName>
    </recommendedName>
</protein>
<comment type="caution">
    <text evidence="1">The sequence shown here is derived from an EMBL/GenBank/DDBJ whole genome shotgun (WGS) entry which is preliminary data.</text>
</comment>
<keyword evidence="2" id="KW-1185">Reference proteome</keyword>
<evidence type="ECO:0000313" key="2">
    <source>
        <dbReference type="Proteomes" id="UP001199816"/>
    </source>
</evidence>
<accession>A0ABS8PP41</accession>
<dbReference type="EMBL" id="JAJNEC010000005">
    <property type="protein sequence ID" value="MCD2422855.1"/>
    <property type="molecule type" value="Genomic_DNA"/>
</dbReference>
<gene>
    <name evidence="1" type="ORF">LQ567_08795</name>
</gene>
<proteinExistence type="predicted"/>
<evidence type="ECO:0008006" key="3">
    <source>
        <dbReference type="Google" id="ProtNLM"/>
    </source>
</evidence>
<reference evidence="1 2" key="1">
    <citation type="submission" date="2021-11" db="EMBL/GenBank/DDBJ databases">
        <title>Genomic of Niabella pedocola.</title>
        <authorList>
            <person name="Wu T."/>
        </authorList>
    </citation>
    <scope>NUCLEOTIDE SEQUENCE [LARGE SCALE GENOMIC DNA]</scope>
    <source>
        <strain evidence="1 2">JCM 31011</strain>
    </source>
</reference>
<dbReference type="RefSeq" id="WP_231004131.1">
    <property type="nucleotide sequence ID" value="NZ_JAJNEC010000005.1"/>
</dbReference>
<name>A0ABS8PP41_9BACT</name>
<sequence>MEQKTEMTTLTRVLEKLKERGVDQEITMNDQKQMVSEKHQRVYQPEDLLIIRTFRFEDESDPDNNTVLYVTQDQQGVRAFILDIYGPYSNHEGPEFDDFIKKIPMAEREDQELFE</sequence>